<dbReference type="EMBL" id="MKZQ01000004">
    <property type="protein sequence ID" value="PJN72899.1"/>
    <property type="molecule type" value="Genomic_DNA"/>
</dbReference>
<dbReference type="EMBL" id="MUAI01000004">
    <property type="protein sequence ID" value="OOR07229.1"/>
    <property type="molecule type" value="Genomic_DNA"/>
</dbReference>
<evidence type="ECO:0000313" key="14">
    <source>
        <dbReference type="Proteomes" id="UP000194131"/>
    </source>
</evidence>
<reference evidence="10 15" key="2">
    <citation type="submission" date="2016-10" db="EMBL/GenBank/DDBJ databases">
        <title>Genome Sequence of Bacillus weihenstephanensis GM6LP.</title>
        <authorList>
            <person name="Poehlein A."/>
            <person name="Wemheuer F."/>
            <person name="Hollensteiner J."/>
            <person name="Wemheuer B."/>
        </authorList>
    </citation>
    <scope>NUCLEOTIDE SEQUENCE [LARGE SCALE GENOMIC DNA]</scope>
    <source>
        <strain evidence="10 15">GM6LP</strain>
    </source>
</reference>
<keyword evidence="9" id="KW-0456">Lyase</keyword>
<dbReference type="InterPro" id="IPR001765">
    <property type="entry name" value="Carbonic_anhydrase"/>
</dbReference>
<evidence type="ECO:0000313" key="16">
    <source>
        <dbReference type="Proteomes" id="UP000596196"/>
    </source>
</evidence>
<comment type="catalytic activity">
    <reaction evidence="5">
        <text>hydrogencarbonate + H(+) = CO2 + H2O</text>
        <dbReference type="Rhea" id="RHEA:10748"/>
        <dbReference type="ChEBI" id="CHEBI:15377"/>
        <dbReference type="ChEBI" id="CHEBI:15378"/>
        <dbReference type="ChEBI" id="CHEBI:16526"/>
        <dbReference type="ChEBI" id="CHEBI:17544"/>
        <dbReference type="EC" id="4.2.1.1"/>
    </reaction>
</comment>
<reference evidence="8 13" key="4">
    <citation type="submission" date="2017-01" db="EMBL/GenBank/DDBJ databases">
        <title>Bacillus cereus isolates.</title>
        <authorList>
            <person name="Beno S.M."/>
        </authorList>
    </citation>
    <scope>NUCLEOTIDE SEQUENCE [LARGE SCALE GENOMIC DNA]</scope>
    <source>
        <strain evidence="8 13">FSL W7-1108</strain>
    </source>
</reference>
<dbReference type="CDD" id="cd03379">
    <property type="entry name" value="beta_CA_cladeD"/>
    <property type="match status" value="1"/>
</dbReference>
<dbReference type="GO" id="GO:0004089">
    <property type="term" value="F:carbonate dehydratase activity"/>
    <property type="evidence" value="ECO:0007669"/>
    <property type="project" value="UniProtKB-EC"/>
</dbReference>
<evidence type="ECO:0000256" key="5">
    <source>
        <dbReference type="ARBA" id="ARBA00048348"/>
    </source>
</evidence>
<dbReference type="RefSeq" id="WP_002129867.1">
    <property type="nucleotide sequence ID" value="NZ_CAKJWQ010000004.1"/>
</dbReference>
<feature type="binding site" evidence="6">
    <location>
        <position position="95"/>
    </location>
    <ligand>
        <name>Zn(2+)</name>
        <dbReference type="ChEBI" id="CHEBI:29105"/>
    </ligand>
</feature>
<sequence>MLLQEILSFNEQFVENKEYAPREATKLPKKRMVVVSCMDARLIELLPKALDIHDGDAKVIRNAGGKIASAFDSVMQSVVASVYDLNADEIFLIGHQRCGASQTNPKGTLQKILDRGVASPEILSAIEYAGVDLEKWLFGFDDVNGSTQANVDLVRNHPLIPKDVPVHGLVIDPHTGKLDLIVDGYKALNGMKN</sequence>
<dbReference type="Proteomes" id="UP000194131">
    <property type="component" value="Unassembled WGS sequence"/>
</dbReference>
<evidence type="ECO:0000313" key="11">
    <source>
        <dbReference type="EMBL" id="QQA15678.1"/>
    </source>
</evidence>
<evidence type="ECO:0000256" key="3">
    <source>
        <dbReference type="ARBA" id="ARBA00022723"/>
    </source>
</evidence>
<dbReference type="Proteomes" id="UP000065797">
    <property type="component" value="Unassembled WGS sequence"/>
</dbReference>
<dbReference type="EMBL" id="CP065877">
    <property type="protein sequence ID" value="QQA15678.1"/>
    <property type="molecule type" value="Genomic_DNA"/>
</dbReference>
<comment type="similarity">
    <text evidence="1">Belongs to the beta-class carbonic anhydrase family.</text>
</comment>
<keyword evidence="4 6" id="KW-0862">Zinc</keyword>
<organism evidence="7 12">
    <name type="scientific">Bacillus mycoides</name>
    <dbReference type="NCBI Taxonomy" id="1405"/>
    <lineage>
        <taxon>Bacteria</taxon>
        <taxon>Bacillati</taxon>
        <taxon>Bacillota</taxon>
        <taxon>Bacilli</taxon>
        <taxon>Bacillales</taxon>
        <taxon>Bacillaceae</taxon>
        <taxon>Bacillus</taxon>
        <taxon>Bacillus cereus group</taxon>
    </lineage>
</organism>
<proteinExistence type="inferred from homology"/>
<evidence type="ECO:0000313" key="12">
    <source>
        <dbReference type="Proteomes" id="UP000065797"/>
    </source>
</evidence>
<dbReference type="EMBL" id="LRPH01000027">
    <property type="protein sequence ID" value="KWU67439.1"/>
    <property type="molecule type" value="Genomic_DNA"/>
</dbReference>
<accession>A0A084ISF8</accession>
<dbReference type="EC" id="4.2.1.1" evidence="2"/>
<dbReference type="KEGG" id="bmyo:BG05_940"/>
<dbReference type="PATRIC" id="fig|1405.14.peg.3788"/>
<keyword evidence="16" id="KW-1185">Reference proteome</keyword>
<dbReference type="Gene3D" id="3.40.1050.10">
    <property type="entry name" value="Carbonic anhydrase"/>
    <property type="match status" value="1"/>
</dbReference>
<dbReference type="EMBL" id="MRWU01000011">
    <property type="protein sequence ID" value="OSX91512.1"/>
    <property type="molecule type" value="Genomic_DNA"/>
</dbReference>
<feature type="binding site" evidence="6">
    <location>
        <position position="98"/>
    </location>
    <ligand>
        <name>Zn(2+)</name>
        <dbReference type="ChEBI" id="CHEBI:29105"/>
    </ligand>
</feature>
<name>A0A084ISF8_BACMY</name>
<feature type="binding site" evidence="6">
    <location>
        <position position="39"/>
    </location>
    <ligand>
        <name>Zn(2+)</name>
        <dbReference type="ChEBI" id="CHEBI:29105"/>
    </ligand>
</feature>
<evidence type="ECO:0000313" key="8">
    <source>
        <dbReference type="EMBL" id="OOR07229.1"/>
    </source>
</evidence>
<evidence type="ECO:0000256" key="6">
    <source>
        <dbReference type="PIRSR" id="PIRSR601765-1"/>
    </source>
</evidence>
<keyword evidence="3 6" id="KW-0479">Metal-binding</keyword>
<evidence type="ECO:0000313" key="7">
    <source>
        <dbReference type="EMBL" id="KWU67439.1"/>
    </source>
</evidence>
<reference evidence="11 16" key="5">
    <citation type="submission" date="2020-12" db="EMBL/GenBank/DDBJ databases">
        <title>FDA dAtabase for Regulatory Grade micrObial Sequences (FDA-ARGOS): Supporting development and validation of Infectious Disease Dx tests.</title>
        <authorList>
            <person name="Nelson B."/>
            <person name="Plummer A."/>
            <person name="Tallon L."/>
            <person name="Sadzewicz L."/>
            <person name="Zhao X."/>
            <person name="Boylan J."/>
            <person name="Ott S."/>
            <person name="Bowen H."/>
            <person name="Vavikolanu K."/>
            <person name="Mehta A."/>
            <person name="Aluvathingal J."/>
            <person name="Nadendla S."/>
            <person name="Myers T."/>
            <person name="Yan Y."/>
            <person name="Sichtig H."/>
        </authorList>
    </citation>
    <scope>NUCLEOTIDE SEQUENCE [LARGE SCALE GENOMIC DNA]</scope>
    <source>
        <strain evidence="11 16">FDAARGOS_924</strain>
    </source>
</reference>
<feature type="binding site" evidence="6">
    <location>
        <position position="37"/>
    </location>
    <ligand>
        <name>Zn(2+)</name>
        <dbReference type="ChEBI" id="CHEBI:29105"/>
    </ligand>
</feature>
<evidence type="ECO:0000313" key="13">
    <source>
        <dbReference type="Proteomes" id="UP000190696"/>
    </source>
</evidence>
<evidence type="ECO:0000256" key="1">
    <source>
        <dbReference type="ARBA" id="ARBA00006217"/>
    </source>
</evidence>
<dbReference type="InterPro" id="IPR036874">
    <property type="entry name" value="Carbonic_anhydrase_sf"/>
</dbReference>
<dbReference type="AlphaFoldDB" id="A0A084ISF8"/>
<dbReference type="SMART" id="SM00947">
    <property type="entry name" value="Pro_CA"/>
    <property type="match status" value="1"/>
</dbReference>
<reference evidence="7 12" key="1">
    <citation type="submission" date="2016-01" db="EMBL/GenBank/DDBJ databases">
        <authorList>
            <person name="McClelland M."/>
            <person name="Jain A."/>
            <person name="Saraogi P."/>
            <person name="Mendelson R."/>
            <person name="Westerman R."/>
            <person name="SanMiguel P."/>
            <person name="Csonka L."/>
        </authorList>
    </citation>
    <scope>NUCLEOTIDE SEQUENCE [LARGE SCALE GENOMIC DNA]</scope>
    <source>
        <strain evidence="7 12">PE8-15</strain>
    </source>
</reference>
<dbReference type="Proteomes" id="UP000190696">
    <property type="component" value="Unassembled WGS sequence"/>
</dbReference>
<evidence type="ECO:0000313" key="15">
    <source>
        <dbReference type="Proteomes" id="UP000236165"/>
    </source>
</evidence>
<gene>
    <name evidence="7" type="ORF">AWW70_06135</name>
    <name evidence="10" type="ORF">BACWE_03790</name>
    <name evidence="8" type="ORF">BW900_08800</name>
    <name evidence="11" type="ORF">I6G81_25460</name>
    <name evidence="9" type="ORF">S3E15_01145</name>
</gene>
<dbReference type="Proteomes" id="UP000596196">
    <property type="component" value="Chromosome"/>
</dbReference>
<dbReference type="PANTHER" id="PTHR43175">
    <property type="entry name" value="CARBONIC ANHYDRASE"/>
    <property type="match status" value="1"/>
</dbReference>
<evidence type="ECO:0000313" key="10">
    <source>
        <dbReference type="EMBL" id="PJN72899.1"/>
    </source>
</evidence>
<dbReference type="SUPFAM" id="SSF53056">
    <property type="entry name" value="beta-carbonic anhydrase, cab"/>
    <property type="match status" value="1"/>
</dbReference>
<reference evidence="9 14" key="3">
    <citation type="submission" date="2016-12" db="EMBL/GenBank/DDBJ databases">
        <title>Genome Sequences of Twelve Sporeforming Bacillus Species Isolated from Foods.</title>
        <authorList>
            <person name="De Jong A."/>
            <person name="Holsappel S."/>
            <person name="Kuipers O.P."/>
        </authorList>
    </citation>
    <scope>NUCLEOTIDE SEQUENCE [LARGE SCALE GENOMIC DNA]</scope>
    <source>
        <strain evidence="9 14">S3E15</strain>
    </source>
</reference>
<accession>A0A0B5S7F5</accession>
<evidence type="ECO:0000256" key="2">
    <source>
        <dbReference type="ARBA" id="ARBA00012925"/>
    </source>
</evidence>
<dbReference type="Proteomes" id="UP000236165">
    <property type="component" value="Unassembled WGS sequence"/>
</dbReference>
<evidence type="ECO:0000313" key="9">
    <source>
        <dbReference type="EMBL" id="OSX91512.1"/>
    </source>
</evidence>
<protein>
    <recommendedName>
        <fullName evidence="2">carbonic anhydrase</fullName>
        <ecNumber evidence="2">4.2.1.1</ecNumber>
    </recommendedName>
</protein>
<dbReference type="PANTHER" id="PTHR43175:SF3">
    <property type="entry name" value="CARBON DISULFIDE HYDROLASE"/>
    <property type="match status" value="1"/>
</dbReference>
<comment type="cofactor">
    <cofactor evidence="6">
        <name>Zn(2+)</name>
        <dbReference type="ChEBI" id="CHEBI:29105"/>
    </cofactor>
    <text evidence="6">Binds 1 zinc ion per subunit.</text>
</comment>
<dbReference type="Pfam" id="PF00484">
    <property type="entry name" value="Pro_CA"/>
    <property type="match status" value="1"/>
</dbReference>
<evidence type="ECO:0000256" key="4">
    <source>
        <dbReference type="ARBA" id="ARBA00022833"/>
    </source>
</evidence>
<dbReference type="GO" id="GO:0008270">
    <property type="term" value="F:zinc ion binding"/>
    <property type="evidence" value="ECO:0007669"/>
    <property type="project" value="InterPro"/>
</dbReference>